<feature type="compositionally biased region" description="Low complexity" evidence="8">
    <location>
        <begin position="479"/>
        <end position="490"/>
    </location>
</feature>
<feature type="region of interest" description="Disordered" evidence="8">
    <location>
        <begin position="906"/>
        <end position="939"/>
    </location>
</feature>
<evidence type="ECO:0000256" key="2">
    <source>
        <dbReference type="ARBA" id="ARBA00022723"/>
    </source>
</evidence>
<keyword evidence="4" id="KW-0862">Zinc</keyword>
<feature type="compositionally biased region" description="Polar residues" evidence="8">
    <location>
        <begin position="491"/>
        <end position="520"/>
    </location>
</feature>
<evidence type="ECO:0000313" key="11">
    <source>
        <dbReference type="Proteomes" id="UP001652741"/>
    </source>
</evidence>
<evidence type="ECO:0000256" key="7">
    <source>
        <dbReference type="PROSITE-ProRule" id="PRU00027"/>
    </source>
</evidence>
<dbReference type="PANTHER" id="PTHR46169:SF15">
    <property type="entry name" value="INNER CENTROMERE PROTEIN A-LIKE ISOFORM X1-RELATED"/>
    <property type="match status" value="1"/>
</dbReference>
<evidence type="ECO:0000313" key="12">
    <source>
        <dbReference type="RefSeq" id="XP_045578948.1"/>
    </source>
</evidence>
<evidence type="ECO:0000256" key="1">
    <source>
        <dbReference type="ARBA" id="ARBA00004123"/>
    </source>
</evidence>
<feature type="compositionally biased region" description="Low complexity" evidence="8">
    <location>
        <begin position="923"/>
        <end position="934"/>
    </location>
</feature>
<sequence>MDLVSKKRATSTVWVHFGVKPNDKGEPENKDEAICRLCRRIVPCKTGSPTNLRSHLRVHHPDVFYQLVYGGVGASMRQSETSGSEQSQHYNNDNGSQGNFGSGHGNFGSGHGNFGVGHGNDRLLHFIPDTVVCGEPWLEGGDPRAVGSIPPCLSLRRWGSGPVSGGSAEEEEAGVFAKTLSLHQGWTFGPFVGELTRGPLSCLKYAWAVSMDRWILAWAIKENDSYYFVDASDENKSNWMRYVACAACEEEHNLTVFQYRGQIFYRVSQPIPEGTELKVWIGQEYAAMLGLGIGENIKCEFGDKEILLRIFRDIQVVPVGGTSSLPDTNGSYSWSDNSQSGSPLPVISDVSSGLQTDTTDPTPVLNPPQNTNQTGLATTVKYDFVKGAEILLSPSQPNSPVWEFFGFEPDPNGQPLDKDKVMCKLCGQHVDYSATVTHLENHLVQMHHMKRRDVIKDGNKPWVSSSRFRPYHSTGGRAPRSSSPSTHRTTNNYSNEDWTWSGNGSSAVTDTVTPSSTATPGQKTLSNFLTNQTTTAITNFLIKDLLPPDTVEGEGFKQLIQNLLPSCQEIPSASLLEEVLRDVHTKGRKNWAKLLTNSTGFNEDDTSKPNIPVQFKPSSSTRKAARFCSQTQNQVSHHVAVSADVWCHDWQGDQERYATLWAHFINADFTSHNLALATQHLGETGTGDMDLSMVEATVRSMAQEWDISQPSFILLGGDEMEKTKVGPKKRERTGEGVGGGARPHHPNSTTFLEMEDSISSDDLSGLERAIERANSTSEESHSPPIPCFFTAVQSCIEEVMGHSIISKTLSVFQHLLYSLFSLHDKDMVTLHPARKLISVLQKQETAELKAWAYGKPGWNGLYSVVKTLLRYQNMISETLKQIDSEIQTGQDTGSPTDLDSGATAALKTADKHGTNSTSAACANSDTTDSSNSSVPVPPKRSDWKVLEDLSSMLKPLDVACRTLAKELFPRLSLVKPILTGLLDRHFAPHPRHRNDSTILKELKKKIRWGLSCRYNDPQINQVLCVACALDPQFHGLGFMDVREQATTFACLKKEAVRIVEEDRRRADAASPGGKKRKKRGSSSTTSSGDMEGDVLRRSKRLKEITPVSFKEGTESDSDEEATGSSVNDDSETDNMELKLEPASQQTGMEFLLGDLFGSQSQNKQPSVEETVDIELSVFRAEKGATLGVEPLQWWKARSGQLPLLAKVARAYLAAPAVAGSAVQMFLQDGGGVIQRKRTNIPPEGLDQMLFLHHNGLTTTTQGYTTV</sequence>
<feature type="region of interest" description="Disordered" evidence="8">
    <location>
        <begin position="722"/>
        <end position="748"/>
    </location>
</feature>
<organism evidence="11 12">
    <name type="scientific">Salmo salar</name>
    <name type="common">Atlantic salmon</name>
    <dbReference type="NCBI Taxonomy" id="8030"/>
    <lineage>
        <taxon>Eukaryota</taxon>
        <taxon>Metazoa</taxon>
        <taxon>Chordata</taxon>
        <taxon>Craniata</taxon>
        <taxon>Vertebrata</taxon>
        <taxon>Euteleostomi</taxon>
        <taxon>Actinopterygii</taxon>
        <taxon>Neopterygii</taxon>
        <taxon>Teleostei</taxon>
        <taxon>Protacanthopterygii</taxon>
        <taxon>Salmoniformes</taxon>
        <taxon>Salmonidae</taxon>
        <taxon>Salmoninae</taxon>
        <taxon>Salmo</taxon>
    </lineage>
</organism>
<dbReference type="InterPro" id="IPR001214">
    <property type="entry name" value="SET_dom"/>
</dbReference>
<keyword evidence="5" id="KW-0238">DNA-binding</keyword>
<dbReference type="InterPro" id="IPR036236">
    <property type="entry name" value="Znf_C2H2_sf"/>
</dbReference>
<evidence type="ECO:0000256" key="6">
    <source>
        <dbReference type="ARBA" id="ARBA00023242"/>
    </source>
</evidence>
<feature type="domain" description="SET" evidence="9">
    <location>
        <begin position="151"/>
        <end position="282"/>
    </location>
</feature>
<dbReference type="Pfam" id="PF02892">
    <property type="entry name" value="zf-BED"/>
    <property type="match status" value="1"/>
</dbReference>
<dbReference type="SUPFAM" id="SSF53098">
    <property type="entry name" value="Ribonuclease H-like"/>
    <property type="match status" value="1"/>
</dbReference>
<evidence type="ECO:0000259" key="10">
    <source>
        <dbReference type="PROSITE" id="PS50808"/>
    </source>
</evidence>
<dbReference type="SUPFAM" id="SSF57667">
    <property type="entry name" value="beta-beta-alpha zinc fingers"/>
    <property type="match status" value="2"/>
</dbReference>
<evidence type="ECO:0000256" key="8">
    <source>
        <dbReference type="SAM" id="MobiDB-lite"/>
    </source>
</evidence>
<feature type="compositionally biased region" description="Polar residues" evidence="8">
    <location>
        <begin position="327"/>
        <end position="342"/>
    </location>
</feature>
<feature type="domain" description="BED-type" evidence="10">
    <location>
        <begin position="396"/>
        <end position="454"/>
    </location>
</feature>
<dbReference type="InterPro" id="IPR052717">
    <property type="entry name" value="Vacuolar_transposase_reg"/>
</dbReference>
<feature type="region of interest" description="Disordered" evidence="8">
    <location>
        <begin position="76"/>
        <end position="106"/>
    </location>
</feature>
<keyword evidence="11" id="KW-1185">Reference proteome</keyword>
<dbReference type="SUPFAM" id="SSF140996">
    <property type="entry name" value="Hermes dimerisation domain"/>
    <property type="match status" value="1"/>
</dbReference>
<dbReference type="Proteomes" id="UP001652741">
    <property type="component" value="Chromosome ssa08"/>
</dbReference>
<evidence type="ECO:0000256" key="4">
    <source>
        <dbReference type="ARBA" id="ARBA00022833"/>
    </source>
</evidence>
<dbReference type="GeneID" id="106610491"/>
<feature type="compositionally biased region" description="Polar residues" evidence="8">
    <location>
        <begin position="349"/>
        <end position="373"/>
    </location>
</feature>
<dbReference type="PANTHER" id="PTHR46169">
    <property type="entry name" value="DNA REPLICATION-RELATED ELEMENT FACTOR, ISOFORM A"/>
    <property type="match status" value="1"/>
</dbReference>
<dbReference type="Pfam" id="PF05699">
    <property type="entry name" value="Dimer_Tnp_hAT"/>
    <property type="match status" value="1"/>
</dbReference>
<keyword evidence="3 7" id="KW-0863">Zinc-finger</keyword>
<dbReference type="PROSITE" id="PS50808">
    <property type="entry name" value="ZF_BED"/>
    <property type="match status" value="2"/>
</dbReference>
<accession>A0ABM3F6K8</accession>
<dbReference type="InterPro" id="IPR046341">
    <property type="entry name" value="SET_dom_sf"/>
</dbReference>
<dbReference type="InterPro" id="IPR003656">
    <property type="entry name" value="Znf_BED"/>
</dbReference>
<dbReference type="PROSITE" id="PS50280">
    <property type="entry name" value="SET"/>
    <property type="match status" value="1"/>
</dbReference>
<feature type="region of interest" description="Disordered" evidence="8">
    <location>
        <begin position="457"/>
        <end position="520"/>
    </location>
</feature>
<name>A0ABM3F6K8_SALSA</name>
<evidence type="ECO:0000259" key="9">
    <source>
        <dbReference type="PROSITE" id="PS50280"/>
    </source>
</evidence>
<dbReference type="Gene3D" id="2.170.270.10">
    <property type="entry name" value="SET domain"/>
    <property type="match status" value="1"/>
</dbReference>
<evidence type="ECO:0000256" key="3">
    <source>
        <dbReference type="ARBA" id="ARBA00022771"/>
    </source>
</evidence>
<feature type="domain" description="BED-type" evidence="10">
    <location>
        <begin position="8"/>
        <end position="67"/>
    </location>
</feature>
<dbReference type="InterPro" id="IPR008906">
    <property type="entry name" value="HATC_C_dom"/>
</dbReference>
<feature type="region of interest" description="Disordered" evidence="8">
    <location>
        <begin position="327"/>
        <end position="373"/>
    </location>
</feature>
<dbReference type="Pfam" id="PF21549">
    <property type="entry name" value="PRDM2_PR"/>
    <property type="match status" value="1"/>
</dbReference>
<proteinExistence type="predicted"/>
<feature type="region of interest" description="Disordered" evidence="8">
    <location>
        <begin position="598"/>
        <end position="617"/>
    </location>
</feature>
<protein>
    <submittedName>
        <fullName evidence="12">Uncharacterized protein isoform X1</fullName>
    </submittedName>
</protein>
<dbReference type="RefSeq" id="XP_045578948.1">
    <property type="nucleotide sequence ID" value="XM_045722992.1"/>
</dbReference>
<dbReference type="SMART" id="SM00614">
    <property type="entry name" value="ZnF_BED"/>
    <property type="match status" value="2"/>
</dbReference>
<dbReference type="InterPro" id="IPR012337">
    <property type="entry name" value="RNaseH-like_sf"/>
</dbReference>
<comment type="subcellular location">
    <subcellularLocation>
        <location evidence="1">Nucleus</location>
    </subcellularLocation>
</comment>
<reference evidence="12" key="1">
    <citation type="submission" date="2025-08" db="UniProtKB">
        <authorList>
            <consortium name="RefSeq"/>
        </authorList>
    </citation>
    <scope>IDENTIFICATION</scope>
</reference>
<feature type="region of interest" description="Disordered" evidence="8">
    <location>
        <begin position="1061"/>
        <end position="1134"/>
    </location>
</feature>
<feature type="compositionally biased region" description="Polar residues" evidence="8">
    <location>
        <begin position="76"/>
        <end position="93"/>
    </location>
</feature>
<evidence type="ECO:0000256" key="5">
    <source>
        <dbReference type="ARBA" id="ARBA00023125"/>
    </source>
</evidence>
<dbReference type="Gene3D" id="1.10.10.1070">
    <property type="entry name" value="Zinc finger, BED domain-containing"/>
    <property type="match status" value="1"/>
</dbReference>
<keyword evidence="6" id="KW-0539">Nucleus</keyword>
<gene>
    <name evidence="12" type="primary">LOC106610491</name>
</gene>
<keyword evidence="2" id="KW-0479">Metal-binding</keyword>